<keyword evidence="3" id="KW-0731">Sigma factor</keyword>
<evidence type="ECO:0000259" key="6">
    <source>
        <dbReference type="Pfam" id="PF08281"/>
    </source>
</evidence>
<dbReference type="InterPro" id="IPR036388">
    <property type="entry name" value="WH-like_DNA-bd_sf"/>
</dbReference>
<name>A0A6J4K5C9_9SPHI</name>
<dbReference type="NCBIfam" id="TIGR02937">
    <property type="entry name" value="sigma70-ECF"/>
    <property type="match status" value="1"/>
</dbReference>
<gene>
    <name evidence="7" type="ORF">AVDCRST_MAG56-5023</name>
</gene>
<dbReference type="InterPro" id="IPR014284">
    <property type="entry name" value="RNA_pol_sigma-70_dom"/>
</dbReference>
<dbReference type="InterPro" id="IPR013324">
    <property type="entry name" value="RNA_pol_sigma_r3/r4-like"/>
</dbReference>
<accession>A0A6J4K5C9</accession>
<proteinExistence type="inferred from homology"/>
<comment type="similarity">
    <text evidence="1">Belongs to the sigma-70 factor family. ECF subfamily.</text>
</comment>
<protein>
    <submittedName>
        <fullName evidence="7">RNA polymerase ECF-type sigma factor</fullName>
    </submittedName>
</protein>
<dbReference type="Gene3D" id="1.10.1740.10">
    <property type="match status" value="1"/>
</dbReference>
<evidence type="ECO:0000259" key="5">
    <source>
        <dbReference type="Pfam" id="PF04542"/>
    </source>
</evidence>
<evidence type="ECO:0000256" key="2">
    <source>
        <dbReference type="ARBA" id="ARBA00023015"/>
    </source>
</evidence>
<dbReference type="GO" id="GO:0016987">
    <property type="term" value="F:sigma factor activity"/>
    <property type="evidence" value="ECO:0007669"/>
    <property type="project" value="UniProtKB-KW"/>
</dbReference>
<dbReference type="InterPro" id="IPR013325">
    <property type="entry name" value="RNA_pol_sigma_r2"/>
</dbReference>
<dbReference type="SUPFAM" id="SSF88946">
    <property type="entry name" value="Sigma2 domain of RNA polymerase sigma factors"/>
    <property type="match status" value="1"/>
</dbReference>
<dbReference type="InterPro" id="IPR039425">
    <property type="entry name" value="RNA_pol_sigma-70-like"/>
</dbReference>
<reference evidence="7" key="1">
    <citation type="submission" date="2020-02" db="EMBL/GenBank/DDBJ databases">
        <authorList>
            <person name="Meier V. D."/>
        </authorList>
    </citation>
    <scope>NUCLEOTIDE SEQUENCE</scope>
    <source>
        <strain evidence="7">AVDCRST_MAG56</strain>
    </source>
</reference>
<dbReference type="Pfam" id="PF04542">
    <property type="entry name" value="Sigma70_r2"/>
    <property type="match status" value="1"/>
</dbReference>
<organism evidence="7">
    <name type="scientific">uncultured Cytophagales bacterium</name>
    <dbReference type="NCBI Taxonomy" id="158755"/>
    <lineage>
        <taxon>Bacteria</taxon>
        <taxon>Pseudomonadati</taxon>
        <taxon>Bacteroidota</taxon>
        <taxon>Sphingobacteriia</taxon>
        <taxon>Sphingobacteriales</taxon>
        <taxon>environmental samples</taxon>
    </lineage>
</organism>
<dbReference type="AlphaFoldDB" id="A0A6J4K5C9"/>
<evidence type="ECO:0000256" key="3">
    <source>
        <dbReference type="ARBA" id="ARBA00023082"/>
    </source>
</evidence>
<dbReference type="GO" id="GO:0003677">
    <property type="term" value="F:DNA binding"/>
    <property type="evidence" value="ECO:0007669"/>
    <property type="project" value="InterPro"/>
</dbReference>
<sequence>MHQAAGDDYWIEQYRLGNPEGLGVLYQRYYQKVYHKCLSLCKDPDEAFDLAQDALLKAFEHLSAFRGQASFSTWLYTITYNHCQEFFRKGKRLFVQRLDDSAGAAWRDTTFPSPEDALQPPPSESALLALFNYIPETDRQMLLLKYHDGQSIEQLQTVFMLSASAVKMRLKRARQKLNTLYGRAVA</sequence>
<keyword evidence="2" id="KW-0805">Transcription regulation</keyword>
<evidence type="ECO:0000256" key="4">
    <source>
        <dbReference type="ARBA" id="ARBA00023163"/>
    </source>
</evidence>
<evidence type="ECO:0000256" key="1">
    <source>
        <dbReference type="ARBA" id="ARBA00010641"/>
    </source>
</evidence>
<keyword evidence="4" id="KW-0804">Transcription</keyword>
<dbReference type="PANTHER" id="PTHR43133:SF51">
    <property type="entry name" value="RNA POLYMERASE SIGMA FACTOR"/>
    <property type="match status" value="1"/>
</dbReference>
<dbReference type="PANTHER" id="PTHR43133">
    <property type="entry name" value="RNA POLYMERASE ECF-TYPE SIGMA FACTO"/>
    <property type="match status" value="1"/>
</dbReference>
<dbReference type="InterPro" id="IPR013249">
    <property type="entry name" value="RNA_pol_sigma70_r4_t2"/>
</dbReference>
<feature type="domain" description="RNA polymerase sigma factor 70 region 4 type 2" evidence="6">
    <location>
        <begin position="126"/>
        <end position="177"/>
    </location>
</feature>
<feature type="domain" description="RNA polymerase sigma-70 region 2" evidence="5">
    <location>
        <begin position="25"/>
        <end position="92"/>
    </location>
</feature>
<dbReference type="EMBL" id="CADCTQ010000417">
    <property type="protein sequence ID" value="CAA9295895.1"/>
    <property type="molecule type" value="Genomic_DNA"/>
</dbReference>
<dbReference type="Gene3D" id="1.10.10.10">
    <property type="entry name" value="Winged helix-like DNA-binding domain superfamily/Winged helix DNA-binding domain"/>
    <property type="match status" value="1"/>
</dbReference>
<dbReference type="SUPFAM" id="SSF88659">
    <property type="entry name" value="Sigma3 and sigma4 domains of RNA polymerase sigma factors"/>
    <property type="match status" value="1"/>
</dbReference>
<dbReference type="InterPro" id="IPR007627">
    <property type="entry name" value="RNA_pol_sigma70_r2"/>
</dbReference>
<dbReference type="GO" id="GO:0006352">
    <property type="term" value="P:DNA-templated transcription initiation"/>
    <property type="evidence" value="ECO:0007669"/>
    <property type="project" value="InterPro"/>
</dbReference>
<evidence type="ECO:0000313" key="7">
    <source>
        <dbReference type="EMBL" id="CAA9295895.1"/>
    </source>
</evidence>
<dbReference type="Pfam" id="PF08281">
    <property type="entry name" value="Sigma70_r4_2"/>
    <property type="match status" value="1"/>
</dbReference>